<keyword evidence="2" id="KW-1185">Reference proteome</keyword>
<dbReference type="AlphaFoldDB" id="A0A930V8X4"/>
<evidence type="ECO:0000313" key="2">
    <source>
        <dbReference type="Proteomes" id="UP000640489"/>
    </source>
</evidence>
<proteinExistence type="predicted"/>
<dbReference type="Proteomes" id="UP000640489">
    <property type="component" value="Unassembled WGS sequence"/>
</dbReference>
<evidence type="ECO:0000313" key="1">
    <source>
        <dbReference type="EMBL" id="MBF4762092.1"/>
    </source>
</evidence>
<organism evidence="1 2">
    <name type="scientific">Nocardioides islandensis</name>
    <dbReference type="NCBI Taxonomy" id="433663"/>
    <lineage>
        <taxon>Bacteria</taxon>
        <taxon>Bacillati</taxon>
        <taxon>Actinomycetota</taxon>
        <taxon>Actinomycetes</taxon>
        <taxon>Propionibacteriales</taxon>
        <taxon>Nocardioidaceae</taxon>
        <taxon>Nocardioides</taxon>
    </lineage>
</organism>
<sequence length="384" mass="41763">MIETVDEPEVGERRAWGWVAHLTDGGTTPWRDWSGLGASQGRYLPGAQQLELLRRLNLSGRPDPEVAAAVLASSPAGRGRPDLELVGAGPESEFGPAPVDPAALSAGELVRVAASVLADQLVDAGPLPVAEPPRPSWWRRGYRLVGDPELADGLREQLVARGRPPGGREPRILVVGTDLATMTAHAWGHRAFGEGVNAWGEWLRLLRERSELPYGADLLAAARVWERRVGKTRVAVVLDPAAVPRLAGDRRRLAAPTYLPGEAGELARKVGSVLALLVLPEEGERLLRLRLRPRVRRHAHRVHGALPLAVPAQHRDWLEGAAERMRRGIKRAGYAVHGNLDDLVPRWTSLEDSPEISQAPSPEATLDLAVRVLLDDEADDRSGR</sequence>
<dbReference type="RefSeq" id="WP_194705243.1">
    <property type="nucleotide sequence ID" value="NZ_JADKPN010000001.1"/>
</dbReference>
<protein>
    <submittedName>
        <fullName evidence="1">Uncharacterized protein</fullName>
    </submittedName>
</protein>
<accession>A0A930V8X4</accession>
<reference evidence="1" key="1">
    <citation type="submission" date="2020-11" db="EMBL/GenBank/DDBJ databases">
        <title>Nocardioides sp. nov., isolated from Soil of Cynanchum wilfordii Hemsley rhizosphere.</title>
        <authorList>
            <person name="Lee J.-S."/>
            <person name="Suh M.K."/>
            <person name="Kim J.-S."/>
        </authorList>
    </citation>
    <scope>NUCLEOTIDE SEQUENCE</scope>
    <source>
        <strain evidence="1">KCTC 19275</strain>
    </source>
</reference>
<name>A0A930V8X4_9ACTN</name>
<dbReference type="EMBL" id="JADKPN010000001">
    <property type="protein sequence ID" value="MBF4762092.1"/>
    <property type="molecule type" value="Genomic_DNA"/>
</dbReference>
<comment type="caution">
    <text evidence="1">The sequence shown here is derived from an EMBL/GenBank/DDBJ whole genome shotgun (WGS) entry which is preliminary data.</text>
</comment>
<gene>
    <name evidence="1" type="ORF">ISU07_03050</name>
</gene>